<dbReference type="Proteomes" id="UP000287033">
    <property type="component" value="Unassembled WGS sequence"/>
</dbReference>
<keyword evidence="1" id="KW-1133">Transmembrane helix</keyword>
<dbReference type="STRING" id="137246.A0A401TLT6"/>
<evidence type="ECO:0000313" key="2">
    <source>
        <dbReference type="EMBL" id="GCC43592.1"/>
    </source>
</evidence>
<dbReference type="GO" id="GO:0042771">
    <property type="term" value="P:intrinsic apoptotic signaling pathway in response to DNA damage by p53 class mediator"/>
    <property type="evidence" value="ECO:0007669"/>
    <property type="project" value="TreeGrafter"/>
</dbReference>
<dbReference type="InterPro" id="IPR039492">
    <property type="entry name" value="TMEM109"/>
</dbReference>
<keyword evidence="1" id="KW-0472">Membrane</keyword>
<keyword evidence="3" id="KW-1185">Reference proteome</keyword>
<keyword evidence="1" id="KW-0812">Transmembrane</keyword>
<dbReference type="PANTHER" id="PTHR14550">
    <property type="entry name" value="TRANSMEMBRANE PROTEIN 109"/>
    <property type="match status" value="1"/>
</dbReference>
<feature type="transmembrane region" description="Helical" evidence="1">
    <location>
        <begin position="13"/>
        <end position="35"/>
    </location>
</feature>
<dbReference type="OMA" id="YVVAACE"/>
<sequence length="129" mass="14415">EELGTDRETLRRALCWGLAALLVYLALSAALRLLAYLTGRLLWLVKLALFFLAAGYAAVTCEDEGRRNALLLGLVVLYLLLGRLPLPFAGGCQAADQHHLEGKVAALEHRLAEVEFRFRQRKLRDREGD</sequence>
<evidence type="ECO:0000256" key="1">
    <source>
        <dbReference type="SAM" id="Phobius"/>
    </source>
</evidence>
<protein>
    <submittedName>
        <fullName evidence="2">Uncharacterized protein</fullName>
    </submittedName>
</protein>
<comment type="caution">
    <text evidence="2">The sequence shown here is derived from an EMBL/GenBank/DDBJ whole genome shotgun (WGS) entry which is preliminary data.</text>
</comment>
<name>A0A401TLT6_CHIPU</name>
<reference evidence="2 3" key="1">
    <citation type="journal article" date="2018" name="Nat. Ecol. Evol.">
        <title>Shark genomes provide insights into elasmobranch evolution and the origin of vertebrates.</title>
        <authorList>
            <person name="Hara Y"/>
            <person name="Yamaguchi K"/>
            <person name="Onimaru K"/>
            <person name="Kadota M"/>
            <person name="Koyanagi M"/>
            <person name="Keeley SD"/>
            <person name="Tatsumi K"/>
            <person name="Tanaka K"/>
            <person name="Motone F"/>
            <person name="Kageyama Y"/>
            <person name="Nozu R"/>
            <person name="Adachi N"/>
            <person name="Nishimura O"/>
            <person name="Nakagawa R"/>
            <person name="Tanegashima C"/>
            <person name="Kiyatake I"/>
            <person name="Matsumoto R"/>
            <person name="Murakumo K"/>
            <person name="Nishida K"/>
            <person name="Terakita A"/>
            <person name="Kuratani S"/>
            <person name="Sato K"/>
            <person name="Hyodo S Kuraku.S."/>
        </authorList>
    </citation>
    <scope>NUCLEOTIDE SEQUENCE [LARGE SCALE GENOMIC DNA]</scope>
</reference>
<evidence type="ECO:0000313" key="3">
    <source>
        <dbReference type="Proteomes" id="UP000287033"/>
    </source>
</evidence>
<dbReference type="EMBL" id="BEZZ01102288">
    <property type="protein sequence ID" value="GCC43592.1"/>
    <property type="molecule type" value="Genomic_DNA"/>
</dbReference>
<dbReference type="PANTHER" id="PTHR14550:SF2">
    <property type="entry name" value="TRANSMEMBRANE PROTEIN 109"/>
    <property type="match status" value="1"/>
</dbReference>
<dbReference type="OrthoDB" id="10577049at2759"/>
<gene>
    <name evidence="2" type="ORF">chiPu_0027381</name>
</gene>
<dbReference type="Pfam" id="PF14965">
    <property type="entry name" value="BRI3BP"/>
    <property type="match status" value="1"/>
</dbReference>
<dbReference type="AlphaFoldDB" id="A0A401TLT6"/>
<feature type="transmembrane region" description="Helical" evidence="1">
    <location>
        <begin position="71"/>
        <end position="90"/>
    </location>
</feature>
<accession>A0A401TLT6</accession>
<feature type="transmembrane region" description="Helical" evidence="1">
    <location>
        <begin position="41"/>
        <end position="59"/>
    </location>
</feature>
<organism evidence="2 3">
    <name type="scientific">Chiloscyllium punctatum</name>
    <name type="common">Brownbanded bambooshark</name>
    <name type="synonym">Hemiscyllium punctatum</name>
    <dbReference type="NCBI Taxonomy" id="137246"/>
    <lineage>
        <taxon>Eukaryota</taxon>
        <taxon>Metazoa</taxon>
        <taxon>Chordata</taxon>
        <taxon>Craniata</taxon>
        <taxon>Vertebrata</taxon>
        <taxon>Chondrichthyes</taxon>
        <taxon>Elasmobranchii</taxon>
        <taxon>Galeomorphii</taxon>
        <taxon>Galeoidea</taxon>
        <taxon>Orectolobiformes</taxon>
        <taxon>Hemiscylliidae</taxon>
        <taxon>Chiloscyllium</taxon>
    </lineage>
</organism>
<feature type="non-terminal residue" evidence="2">
    <location>
        <position position="1"/>
    </location>
</feature>
<proteinExistence type="predicted"/>
<dbReference type="GO" id="GO:0071480">
    <property type="term" value="P:cellular response to gamma radiation"/>
    <property type="evidence" value="ECO:0007669"/>
    <property type="project" value="InterPro"/>
</dbReference>